<dbReference type="SUPFAM" id="SSF103473">
    <property type="entry name" value="MFS general substrate transporter"/>
    <property type="match status" value="1"/>
</dbReference>
<feature type="transmembrane region" description="Helical" evidence="6">
    <location>
        <begin position="392"/>
        <end position="413"/>
    </location>
</feature>
<dbReference type="CDD" id="cd17389">
    <property type="entry name" value="MFS_MFSD10"/>
    <property type="match status" value="1"/>
</dbReference>
<dbReference type="Gene3D" id="1.20.1250.20">
    <property type="entry name" value="MFS general substrate transporter like domains"/>
    <property type="match status" value="1"/>
</dbReference>
<evidence type="ECO:0000256" key="6">
    <source>
        <dbReference type="SAM" id="Phobius"/>
    </source>
</evidence>
<comment type="subcellular location">
    <subcellularLocation>
        <location evidence="1">Membrane</location>
        <topology evidence="1">Multi-pass membrane protein</topology>
    </subcellularLocation>
</comment>
<feature type="transmembrane region" description="Helical" evidence="6">
    <location>
        <begin position="43"/>
        <end position="65"/>
    </location>
</feature>
<dbReference type="GO" id="GO:0031526">
    <property type="term" value="C:brush border membrane"/>
    <property type="evidence" value="ECO:0007669"/>
    <property type="project" value="TreeGrafter"/>
</dbReference>
<evidence type="ECO:0000313" key="9">
    <source>
        <dbReference type="RefSeq" id="XP_022096632.1"/>
    </source>
</evidence>
<dbReference type="Proteomes" id="UP000694845">
    <property type="component" value="Unplaced"/>
</dbReference>
<feature type="transmembrane region" description="Helical" evidence="6">
    <location>
        <begin position="452"/>
        <end position="472"/>
    </location>
</feature>
<evidence type="ECO:0000259" key="7">
    <source>
        <dbReference type="PROSITE" id="PS50850"/>
    </source>
</evidence>
<keyword evidence="2" id="KW-0813">Transport</keyword>
<feature type="transmembrane region" description="Helical" evidence="6">
    <location>
        <begin position="335"/>
        <end position="353"/>
    </location>
</feature>
<feature type="transmembrane region" description="Helical" evidence="6">
    <location>
        <begin position="230"/>
        <end position="252"/>
    </location>
</feature>
<proteinExistence type="predicted"/>
<dbReference type="PANTHER" id="PTHR23504">
    <property type="entry name" value="MAJOR FACILITATOR SUPERFAMILY DOMAIN-CONTAINING PROTEIN 10"/>
    <property type="match status" value="1"/>
</dbReference>
<feature type="transmembrane region" description="Helical" evidence="6">
    <location>
        <begin position="298"/>
        <end position="323"/>
    </location>
</feature>
<dbReference type="PROSITE" id="PS00216">
    <property type="entry name" value="SUGAR_TRANSPORT_1"/>
    <property type="match status" value="1"/>
</dbReference>
<dbReference type="PANTHER" id="PTHR23504:SF31">
    <property type="entry name" value="MAJOR FACILITATOR SUPERFAMILY DOMAIN-CONTAINING PROTEIN 10"/>
    <property type="match status" value="1"/>
</dbReference>
<dbReference type="KEGG" id="aplc:110982497"/>
<dbReference type="OMA" id="EWYVNIS"/>
<dbReference type="InterPro" id="IPR036259">
    <property type="entry name" value="MFS_trans_sf"/>
</dbReference>
<dbReference type="InterPro" id="IPR011701">
    <property type="entry name" value="MFS"/>
</dbReference>
<dbReference type="GO" id="GO:0022857">
    <property type="term" value="F:transmembrane transporter activity"/>
    <property type="evidence" value="ECO:0007669"/>
    <property type="project" value="InterPro"/>
</dbReference>
<evidence type="ECO:0000256" key="3">
    <source>
        <dbReference type="ARBA" id="ARBA00022692"/>
    </source>
</evidence>
<dbReference type="InterPro" id="IPR020846">
    <property type="entry name" value="MFS_dom"/>
</dbReference>
<dbReference type="FunFam" id="1.20.1250.20:FF:000223">
    <property type="entry name" value="Major facilitator superfamily domain-containing protein"/>
    <property type="match status" value="1"/>
</dbReference>
<name>A0A8B7YVB8_ACAPL</name>
<dbReference type="InterPro" id="IPR005829">
    <property type="entry name" value="Sugar_transporter_CS"/>
</dbReference>
<sequence length="478" mass="52057">MQEKNAHLHNANGNYQSNDTSCKFTPRQLDVQKRRDDSDNHRMISIVFLSLLIDLLAFTMILPLLPSLLDYYAQHDQGGLLPELQSKIDSFRELLGIPDTQKYNSVLFGGVIGSLFSFLQFVASPVIGAASDVYGRRPLMLVTMTGIAISYCVWAVSHNFTLFVIARVIGGISKGNVSLSTTIVTDVSTASTRGKGMALIGIAFSLGFIMGPMIGAYFAMSAGGKGEALYVKPALFAIILAVADIVFIFLLFKETLPMHKRAKSFGSSFKDACDLISPLSLFLFSAVKKLKVSELRMLRLLGLCYFMYLFIFSGLEFTLTFLVHQRFQYTSMQQGKMFVFIGAVMALVQGGYVRRISPGKEKRIAIIGILVLIPSFIIIGCIQTSVPFYAGLALFSFAAGTVVSCMTTVVSAYGSVDQKGTIMGIFRSLGALARASGPVVASMWFWSLGPTVCYSVGGVLLILPIVGLSRVVPLKVEQ</sequence>
<evidence type="ECO:0000256" key="4">
    <source>
        <dbReference type="ARBA" id="ARBA00022989"/>
    </source>
</evidence>
<dbReference type="AlphaFoldDB" id="A0A8B7YVB8"/>
<keyword evidence="4 6" id="KW-1133">Transmembrane helix</keyword>
<feature type="transmembrane region" description="Helical" evidence="6">
    <location>
        <begin position="162"/>
        <end position="184"/>
    </location>
</feature>
<gene>
    <name evidence="9" type="primary">LOC110982497</name>
</gene>
<protein>
    <submittedName>
        <fullName evidence="9">Major facilitator superfamily domain-containing protein 10-like</fullName>
    </submittedName>
</protein>
<feature type="domain" description="Major facilitator superfamily (MFS) profile" evidence="7">
    <location>
        <begin position="43"/>
        <end position="476"/>
    </location>
</feature>
<dbReference type="RefSeq" id="XP_022096632.1">
    <property type="nucleotide sequence ID" value="XM_022240940.1"/>
</dbReference>
<accession>A0A8B7YVB8</accession>
<dbReference type="OrthoDB" id="196650at2759"/>
<dbReference type="Pfam" id="PF07690">
    <property type="entry name" value="MFS_1"/>
    <property type="match status" value="1"/>
</dbReference>
<keyword evidence="8" id="KW-1185">Reference proteome</keyword>
<feature type="transmembrane region" description="Helical" evidence="6">
    <location>
        <begin position="139"/>
        <end position="156"/>
    </location>
</feature>
<reference evidence="9" key="1">
    <citation type="submission" date="2025-08" db="UniProtKB">
        <authorList>
            <consortium name="RefSeq"/>
        </authorList>
    </citation>
    <scope>IDENTIFICATION</scope>
</reference>
<dbReference type="PROSITE" id="PS50850">
    <property type="entry name" value="MFS"/>
    <property type="match status" value="1"/>
</dbReference>
<feature type="transmembrane region" description="Helical" evidence="6">
    <location>
        <begin position="365"/>
        <end position="386"/>
    </location>
</feature>
<keyword evidence="3 6" id="KW-0812">Transmembrane</keyword>
<dbReference type="GeneID" id="110982497"/>
<keyword evidence="5 6" id="KW-0472">Membrane</keyword>
<organism evidence="8 9">
    <name type="scientific">Acanthaster planci</name>
    <name type="common">Crown-of-thorns starfish</name>
    <dbReference type="NCBI Taxonomy" id="133434"/>
    <lineage>
        <taxon>Eukaryota</taxon>
        <taxon>Metazoa</taxon>
        <taxon>Echinodermata</taxon>
        <taxon>Eleutherozoa</taxon>
        <taxon>Asterozoa</taxon>
        <taxon>Asteroidea</taxon>
        <taxon>Valvatacea</taxon>
        <taxon>Valvatida</taxon>
        <taxon>Acanthasteridae</taxon>
        <taxon>Acanthaster</taxon>
    </lineage>
</organism>
<evidence type="ECO:0000256" key="1">
    <source>
        <dbReference type="ARBA" id="ARBA00004141"/>
    </source>
</evidence>
<feature type="transmembrane region" description="Helical" evidence="6">
    <location>
        <begin position="106"/>
        <end position="127"/>
    </location>
</feature>
<feature type="transmembrane region" description="Helical" evidence="6">
    <location>
        <begin position="196"/>
        <end position="218"/>
    </location>
</feature>
<evidence type="ECO:0000256" key="5">
    <source>
        <dbReference type="ARBA" id="ARBA00023136"/>
    </source>
</evidence>
<evidence type="ECO:0000256" key="2">
    <source>
        <dbReference type="ARBA" id="ARBA00022448"/>
    </source>
</evidence>
<evidence type="ECO:0000313" key="8">
    <source>
        <dbReference type="Proteomes" id="UP000694845"/>
    </source>
</evidence>